<name>A0ABT2QZ77_9GAMM</name>
<keyword evidence="2" id="KW-1185">Reference proteome</keyword>
<evidence type="ECO:0000313" key="2">
    <source>
        <dbReference type="Proteomes" id="UP001064106"/>
    </source>
</evidence>
<dbReference type="InterPro" id="IPR054272">
    <property type="entry name" value="DUF7003"/>
</dbReference>
<dbReference type="Proteomes" id="UP001064106">
    <property type="component" value="Unassembled WGS sequence"/>
</dbReference>
<dbReference type="RefSeq" id="WP_163122519.1">
    <property type="nucleotide sequence ID" value="NZ_ARXS01000011.1"/>
</dbReference>
<organism evidence="1 2">
    <name type="scientific">Alloalcanivorax balearicus MACL04</name>
    <dbReference type="NCBI Taxonomy" id="1177182"/>
    <lineage>
        <taxon>Bacteria</taxon>
        <taxon>Pseudomonadati</taxon>
        <taxon>Pseudomonadota</taxon>
        <taxon>Gammaproteobacteria</taxon>
        <taxon>Oceanospirillales</taxon>
        <taxon>Alcanivoracaceae</taxon>
        <taxon>Alloalcanivorax</taxon>
    </lineage>
</organism>
<evidence type="ECO:0008006" key="3">
    <source>
        <dbReference type="Google" id="ProtNLM"/>
    </source>
</evidence>
<comment type="caution">
    <text evidence="1">The sequence shown here is derived from an EMBL/GenBank/DDBJ whole genome shotgun (WGS) entry which is preliminary data.</text>
</comment>
<proteinExistence type="predicted"/>
<sequence>MSWSKKAILGVLDQCAEDFTFPVLDNGYVYLAATRLSVYHSDTDWALVIEVFGFSPRAGLPDVQIYTFSSKLHDRDPPSNYVSQDAYENYLNNNPHNESRFVFPIENSAWQDQEDLERLSDNAVCVLRGIEVPLPEPAAYADAGIELEDEAPLTFEFCRYLAKEHRNRVLCTERERRVSVLPNMTLLLQLEDWCHPDVVAGELPSASPTFQQLAEVLETGSTASFSNDAVANTHWRNWPEGGTL</sequence>
<evidence type="ECO:0000313" key="1">
    <source>
        <dbReference type="EMBL" id="MCU5782827.1"/>
    </source>
</evidence>
<gene>
    <name evidence="1" type="ORF">MA04_02127</name>
</gene>
<reference evidence="1" key="1">
    <citation type="submission" date="2012-09" db="EMBL/GenBank/DDBJ databases">
        <title>Genome Sequence of alkane-degrading Bacterium Alcanivorax balearicus MACL04.</title>
        <authorList>
            <person name="Lai Q."/>
            <person name="Shao Z."/>
        </authorList>
    </citation>
    <scope>NUCLEOTIDE SEQUENCE</scope>
    <source>
        <strain evidence="1">MACL04</strain>
    </source>
</reference>
<accession>A0ABT2QZ77</accession>
<dbReference type="EMBL" id="ARXS01000011">
    <property type="protein sequence ID" value="MCU5782827.1"/>
    <property type="molecule type" value="Genomic_DNA"/>
</dbReference>
<protein>
    <recommendedName>
        <fullName evidence="3">DUF2169 domain-containing protein</fullName>
    </recommendedName>
</protein>
<dbReference type="Pfam" id="PF22535">
    <property type="entry name" value="DUF7003"/>
    <property type="match status" value="1"/>
</dbReference>